<feature type="compositionally biased region" description="Polar residues" evidence="1">
    <location>
        <begin position="388"/>
        <end position="424"/>
    </location>
</feature>
<feature type="region of interest" description="Disordered" evidence="1">
    <location>
        <begin position="672"/>
        <end position="718"/>
    </location>
</feature>
<dbReference type="EMBL" id="JABSNW010000007">
    <property type="protein sequence ID" value="KAL2885745.1"/>
    <property type="molecule type" value="Genomic_DNA"/>
</dbReference>
<feature type="region of interest" description="Disordered" evidence="1">
    <location>
        <begin position="1072"/>
        <end position="1099"/>
    </location>
</feature>
<feature type="compositionally biased region" description="Basic and acidic residues" evidence="1">
    <location>
        <begin position="1493"/>
        <end position="1504"/>
    </location>
</feature>
<feature type="compositionally biased region" description="Polar residues" evidence="1">
    <location>
        <begin position="144"/>
        <end position="171"/>
    </location>
</feature>
<feature type="region of interest" description="Disordered" evidence="1">
    <location>
        <begin position="1153"/>
        <end position="1400"/>
    </location>
</feature>
<dbReference type="RefSeq" id="XP_070856925.1">
    <property type="nucleotide sequence ID" value="XM_071001276.1"/>
</dbReference>
<feature type="region of interest" description="Disordered" evidence="1">
    <location>
        <begin position="787"/>
        <end position="838"/>
    </location>
</feature>
<feature type="compositionally biased region" description="Polar residues" evidence="1">
    <location>
        <begin position="633"/>
        <end position="659"/>
    </location>
</feature>
<feature type="compositionally biased region" description="Polar residues" evidence="1">
    <location>
        <begin position="202"/>
        <end position="254"/>
    </location>
</feature>
<evidence type="ECO:0000313" key="2">
    <source>
        <dbReference type="EMBL" id="KAL2885745.1"/>
    </source>
</evidence>
<name>A0ABR4MBU2_9PEZI</name>
<feature type="region of interest" description="Disordered" evidence="1">
    <location>
        <begin position="1420"/>
        <end position="1551"/>
    </location>
</feature>
<feature type="compositionally biased region" description="Polar residues" evidence="1">
    <location>
        <begin position="694"/>
        <end position="711"/>
    </location>
</feature>
<keyword evidence="3" id="KW-1185">Reference proteome</keyword>
<feature type="region of interest" description="Disordered" evidence="1">
    <location>
        <begin position="909"/>
        <end position="938"/>
    </location>
</feature>
<dbReference type="Proteomes" id="UP001610728">
    <property type="component" value="Unassembled WGS sequence"/>
</dbReference>
<sequence>MLSRTKSRTLRAAPPRQPQNQQRPQSSDHQITANANVAAVNAFNSHQKNAATSPISLSAAAATAALRANPTPKTNVAQVQTKRNLRRRSSSLSSTSSTKRAFGRLSPPSIIANQGSPASARRSPSVSSMTERTFRAQSPAMLQRETSTPSGSGPLHSASSRNTTRPLLTSNGRDHQRSSSASDRNIGSHKRSSSENAPRGFASSQNNDSRLATAVKTSQPVRPRAQSFNARPTSPNLSINFSYPRPTKSTSSDAITEEPEETMVYDANSRRLVPKSQLDALNRDLQMAGALPSGQVAKSAIKRSSTNGINSSLSQSGKTSRSLKNASSGSRSGPSTRARPKSSSSLLSTPADLITTPSGPMSSAHRGAVTAQNQSLPHTLPAKKEAMQPTQPNSLHNPSRQKAPSTVPRQSSHSGLQSQLMDSASHVSQSSLHFNVVKSSTVRPVSTGSAVALGAVGSSQGLKASSTHSSTLEEKSVVIDAWHADSVRFMHTAPSHTTPLPSRPASSHFPTASQSTATISSEQLPVFSSSSSDSQNSEMQARHIPPSRSLSPRKSALKASRPQSASNIMSSKPRSMSEDVNFESAGKKVSFDQATVMHPDDFFYASDGGGAPQKKGLRWLSSLGRSRRKEKTTTTGSEFDIQNENTSSTSHSNPTDSTPALQELTAEDSHDFTSMGLLPPLPSFKSIRGKQPDVFTQDSSRLSGPQSTLPPDTTLYEPRQLPTIRSGTELNTDYMEADSHYGLDQILSDENTKAIKDQDNTSRFCEPLPPIVTSVDGTGYGGTPSPISDDSEDAFGSVSGLGSVDDYHHPVSPIDEEVPPVAPDPPCSQVATPQSSQYFAQSTSDFLHSPHDVVNAYDQSISGSDGEMFPGDFPHALDGTGSQADVDEMSYVKPRQQLAAASSRLVRFAEDLPTRPAEEQSNSDSDSEGSSVYTDAYEDFDGDGFQSLNAIITTNLITQSSPSELSSSTTGVQGSKLSTVSETLLEGTGSTLGMEQSTPTLSSVASPNSNDETPSQSPMSKSTVSPQTSIIYNSAVSRNIMAQDNNEMDWEKAKAYWKSLSPEKRRQLEFEAQDNHTSTTQQTSSQAPMSPQSLFSFQGSTNDELGHIYEANAQAQIVSTISAQAHIVSTFGAQTQRNSQVVSDGDVLVLKTNEPMAQADSPGQEAVRKERKIKKSLRGHDSENDNDSVVGSVRRSNLQKKLRPFSYSASSTQPTLAASHDTQRHASLDIPPVISQDSSSSGHTLQRQDSESSFRRSKSKADGVFGSFRNSTMRDSPMASTERIEPAKHGKFRLRSFSPAGFRRGSSPPALGPSTSESTLRKSMRDPISSGRKSIFSKTIKAPGSRGSARLSSRFDQSSDEESGFGVSAFQSRYADSSDDETPSRPVTGDLTGSHSESFPPINQSLLELARKSLAASNQIQTNNPNDSLHTLNAVPGNESASKFQSSMTDSDLKAAIAPKSKKSRDGKGIMGALRRRKDTSKKIQRAPPSESAARRDTPLERSASEISALRTDRTAPKGTYATELGEDIEPTPSSATFPSSGPRRADKAAAPWPLAQDTEELHELERVSSMHSVSKAALGTSSVNRACASDLGGYKGLGVSALATKSSSNTALPSFTSASIMGCRQPEVGMGISHESHGTEERLPGAGPAGKRKFGKLRKILRIAD</sequence>
<feature type="region of interest" description="Disordered" evidence="1">
    <location>
        <begin position="68"/>
        <end position="268"/>
    </location>
</feature>
<feature type="compositionally biased region" description="Low complexity" evidence="1">
    <location>
        <begin position="1077"/>
        <end position="1093"/>
    </location>
</feature>
<feature type="compositionally biased region" description="Polar residues" evidence="1">
    <location>
        <begin position="1420"/>
        <end position="1431"/>
    </location>
</feature>
<proteinExistence type="predicted"/>
<feature type="compositionally biased region" description="Polar residues" evidence="1">
    <location>
        <begin position="561"/>
        <end position="574"/>
    </location>
</feature>
<reference evidence="2 3" key="1">
    <citation type="submission" date="2020-05" db="EMBL/GenBank/DDBJ databases">
        <title>Ceratocystis lukuohia genome.</title>
        <authorList>
            <person name="Harrington T.C."/>
            <person name="Kim K."/>
            <person name="Mayers C.G."/>
        </authorList>
    </citation>
    <scope>NUCLEOTIDE SEQUENCE [LARGE SCALE GENOMIC DNA]</scope>
    <source>
        <strain evidence="2 3">C4212</strain>
    </source>
</reference>
<feature type="compositionally biased region" description="Low complexity" evidence="1">
    <location>
        <begin position="116"/>
        <end position="128"/>
    </location>
</feature>
<feature type="compositionally biased region" description="Polar residues" evidence="1">
    <location>
        <begin position="1439"/>
        <end position="1450"/>
    </location>
</feature>
<feature type="compositionally biased region" description="Low complexity" evidence="1">
    <location>
        <begin position="528"/>
        <end position="537"/>
    </location>
</feature>
<comment type="caution">
    <text evidence="2">The sequence shown here is derived from an EMBL/GenBank/DDBJ whole genome shotgun (WGS) entry which is preliminary data.</text>
</comment>
<feature type="compositionally biased region" description="Polar residues" evidence="1">
    <location>
        <begin position="494"/>
        <end position="527"/>
    </location>
</feature>
<feature type="region of interest" description="Disordered" evidence="1">
    <location>
        <begin position="614"/>
        <end position="659"/>
    </location>
</feature>
<accession>A0ABR4MBU2</accession>
<evidence type="ECO:0000256" key="1">
    <source>
        <dbReference type="SAM" id="MobiDB-lite"/>
    </source>
</evidence>
<feature type="compositionally biased region" description="Polar residues" evidence="1">
    <location>
        <begin position="969"/>
        <end position="1026"/>
    </location>
</feature>
<feature type="compositionally biased region" description="Basic and acidic residues" evidence="1">
    <location>
        <begin position="909"/>
        <end position="918"/>
    </location>
</feature>
<feature type="compositionally biased region" description="Low complexity" evidence="1">
    <location>
        <begin position="919"/>
        <end position="931"/>
    </location>
</feature>
<feature type="region of interest" description="Disordered" evidence="1">
    <location>
        <begin position="493"/>
        <end position="581"/>
    </location>
</feature>
<feature type="region of interest" description="Disordered" evidence="1">
    <location>
        <begin position="292"/>
        <end position="424"/>
    </location>
</feature>
<feature type="compositionally biased region" description="Low complexity" evidence="1">
    <location>
        <begin position="11"/>
        <end position="25"/>
    </location>
</feature>
<feature type="compositionally biased region" description="Polar residues" evidence="1">
    <location>
        <begin position="1235"/>
        <end position="1245"/>
    </location>
</feature>
<feature type="region of interest" description="Disordered" evidence="1">
    <location>
        <begin position="957"/>
        <end position="1026"/>
    </location>
</feature>
<organism evidence="2 3">
    <name type="scientific">Ceratocystis lukuohia</name>
    <dbReference type="NCBI Taxonomy" id="2019550"/>
    <lineage>
        <taxon>Eukaryota</taxon>
        <taxon>Fungi</taxon>
        <taxon>Dikarya</taxon>
        <taxon>Ascomycota</taxon>
        <taxon>Pezizomycotina</taxon>
        <taxon>Sordariomycetes</taxon>
        <taxon>Hypocreomycetidae</taxon>
        <taxon>Microascales</taxon>
        <taxon>Ceratocystidaceae</taxon>
        <taxon>Ceratocystis</taxon>
    </lineage>
</organism>
<dbReference type="GeneID" id="98120312"/>
<feature type="region of interest" description="Disordered" evidence="1">
    <location>
        <begin position="1"/>
        <end position="29"/>
    </location>
</feature>
<feature type="compositionally biased region" description="Polar residues" evidence="1">
    <location>
        <begin position="302"/>
        <end position="348"/>
    </location>
</feature>
<feature type="compositionally biased region" description="Polar residues" evidence="1">
    <location>
        <begin position="1391"/>
        <end position="1400"/>
    </location>
</feature>
<feature type="compositionally biased region" description="Polar residues" evidence="1">
    <location>
        <begin position="1207"/>
        <end position="1216"/>
    </location>
</feature>
<gene>
    <name evidence="2" type="ORF">HOO65_070207</name>
</gene>
<feature type="compositionally biased region" description="Polar residues" evidence="1">
    <location>
        <begin position="829"/>
        <end position="838"/>
    </location>
</feature>
<protein>
    <submittedName>
        <fullName evidence="2">Uncharacterized protein</fullName>
    </submittedName>
</protein>
<feature type="compositionally biased region" description="Basic residues" evidence="1">
    <location>
        <begin position="1474"/>
        <end position="1485"/>
    </location>
</feature>
<feature type="compositionally biased region" description="Low complexity" evidence="1">
    <location>
        <begin position="90"/>
        <end position="100"/>
    </location>
</feature>
<evidence type="ECO:0000313" key="3">
    <source>
        <dbReference type="Proteomes" id="UP001610728"/>
    </source>
</evidence>